<reference evidence="2" key="1">
    <citation type="submission" date="2016-06" db="EMBL/GenBank/DDBJ databases">
        <title>Four novel species of enterococci isolated from chicken manure.</title>
        <authorList>
            <person name="Van Tyne D."/>
        </authorList>
    </citation>
    <scope>NUCLEOTIDE SEQUENCE [LARGE SCALE GENOMIC DNA]</scope>
    <source>
        <strain evidence="2">JM9A</strain>
    </source>
</reference>
<gene>
    <name evidence="1" type="ORF">BAU18_001840</name>
</gene>
<evidence type="ECO:0000313" key="2">
    <source>
        <dbReference type="Proteomes" id="UP001429357"/>
    </source>
</evidence>
<proteinExistence type="predicted"/>
<evidence type="ECO:0008006" key="3">
    <source>
        <dbReference type="Google" id="ProtNLM"/>
    </source>
</evidence>
<dbReference type="Proteomes" id="UP001429357">
    <property type="component" value="Unassembled WGS sequence"/>
</dbReference>
<comment type="caution">
    <text evidence="1">The sequence shown here is derived from an EMBL/GenBank/DDBJ whole genome shotgun (WGS) entry which is preliminary data.</text>
</comment>
<evidence type="ECO:0000313" key="1">
    <source>
        <dbReference type="EMBL" id="MEO1782247.1"/>
    </source>
</evidence>
<organism evidence="1 2">
    <name type="scientific">Enterococcus diestrammenae</name>
    <dbReference type="NCBI Taxonomy" id="1155073"/>
    <lineage>
        <taxon>Bacteria</taxon>
        <taxon>Bacillati</taxon>
        <taxon>Bacillota</taxon>
        <taxon>Bacilli</taxon>
        <taxon>Lactobacillales</taxon>
        <taxon>Enterococcaceae</taxon>
        <taxon>Enterococcus</taxon>
    </lineage>
</organism>
<sequence length="113" mass="12853">MLAPKPPKEMLVDSMVWKSFEGEGDYNKPIYGEEKEISFVKIDRSPQYQASLSGKVLIGSAKVFCYNGLTDPLPTFKEQDLLIFDGVEHIITSAPFFKEPFVDQIYSWELVVV</sequence>
<keyword evidence="2" id="KW-1185">Reference proteome</keyword>
<reference evidence="1 2" key="2">
    <citation type="submission" date="2024-02" db="EMBL/GenBank/DDBJ databases">
        <title>The Genome Sequence of Enterococcus diestrammenae JM9A.</title>
        <authorList>
            <person name="Earl A."/>
            <person name="Manson A."/>
            <person name="Gilmore M."/>
            <person name="Sanders J."/>
            <person name="Shea T."/>
            <person name="Howe W."/>
            <person name="Livny J."/>
            <person name="Cuomo C."/>
            <person name="Neafsey D."/>
            <person name="Birren B."/>
        </authorList>
    </citation>
    <scope>NUCLEOTIDE SEQUENCE [LARGE SCALE GENOMIC DNA]</scope>
    <source>
        <strain evidence="1 2">JM9A</strain>
    </source>
</reference>
<dbReference type="RefSeq" id="WP_161869689.1">
    <property type="nucleotide sequence ID" value="NZ_MAEI02000001.1"/>
</dbReference>
<accession>A0ABV0F583</accession>
<name>A0ABV0F583_9ENTE</name>
<dbReference type="EMBL" id="MAEI02000001">
    <property type="protein sequence ID" value="MEO1782247.1"/>
    <property type="molecule type" value="Genomic_DNA"/>
</dbReference>
<protein>
    <recommendedName>
        <fullName evidence="3">Minor capsid protein</fullName>
    </recommendedName>
</protein>
<dbReference type="Pfam" id="PF10665">
    <property type="entry name" value="Minor_capsid_1"/>
    <property type="match status" value="1"/>
</dbReference>
<dbReference type="InterPro" id="IPR019612">
    <property type="entry name" value="Minor_capsid_put"/>
</dbReference>